<evidence type="ECO:0000313" key="9">
    <source>
        <dbReference type="EMBL" id="EPS37886.1"/>
    </source>
</evidence>
<evidence type="ECO:0000313" key="10">
    <source>
        <dbReference type="Proteomes" id="UP000015100"/>
    </source>
</evidence>
<comment type="caution">
    <text evidence="9">The sequence shown here is derived from an EMBL/GenBank/DDBJ whole genome shotgun (WGS) entry which is preliminary data.</text>
</comment>
<accession>S8AA02</accession>
<evidence type="ECO:0000256" key="2">
    <source>
        <dbReference type="ARBA" id="ARBA00022490"/>
    </source>
</evidence>
<dbReference type="GO" id="GO:0043161">
    <property type="term" value="P:proteasome-mediated ubiquitin-dependent protein catabolic process"/>
    <property type="evidence" value="ECO:0007669"/>
    <property type="project" value="TreeGrafter"/>
</dbReference>
<reference evidence="10" key="2">
    <citation type="submission" date="2013-04" db="EMBL/GenBank/DDBJ databases">
        <title>Genomic mechanisms accounting for the adaptation to parasitism in nematode-trapping fungi.</title>
        <authorList>
            <person name="Ahren D.G."/>
        </authorList>
    </citation>
    <scope>NUCLEOTIDE SEQUENCE [LARGE SCALE GENOMIC DNA]</scope>
    <source>
        <strain evidence="10">CBS 200.50</strain>
    </source>
</reference>
<feature type="repeat" description="WD" evidence="5">
    <location>
        <begin position="13"/>
        <end position="53"/>
    </location>
</feature>
<dbReference type="eggNOG" id="KOG0301">
    <property type="taxonomic scope" value="Eukaryota"/>
</dbReference>
<dbReference type="SMART" id="SM00320">
    <property type="entry name" value="WD40"/>
    <property type="match status" value="6"/>
</dbReference>
<keyword evidence="4" id="KW-0677">Repeat</keyword>
<keyword evidence="2" id="KW-0963">Cytoplasm</keyword>
<dbReference type="PROSITE" id="PS51394">
    <property type="entry name" value="PFU"/>
    <property type="match status" value="1"/>
</dbReference>
<keyword evidence="10" id="KW-1185">Reference proteome</keyword>
<evidence type="ECO:0000256" key="5">
    <source>
        <dbReference type="PROSITE-ProRule" id="PRU00221"/>
    </source>
</evidence>
<dbReference type="PANTHER" id="PTHR19849">
    <property type="entry name" value="PHOSPHOLIPASE A-2-ACTIVATING PROTEIN"/>
    <property type="match status" value="1"/>
</dbReference>
<gene>
    <name evidence="9" type="ORF">H072_8514</name>
</gene>
<dbReference type="InterPro" id="IPR011989">
    <property type="entry name" value="ARM-like"/>
</dbReference>
<dbReference type="GO" id="GO:0005737">
    <property type="term" value="C:cytoplasm"/>
    <property type="evidence" value="ECO:0007669"/>
    <property type="project" value="UniProtKB-SubCell"/>
</dbReference>
<evidence type="ECO:0000256" key="4">
    <source>
        <dbReference type="ARBA" id="ARBA00022737"/>
    </source>
</evidence>
<dbReference type="Pfam" id="PF09070">
    <property type="entry name" value="PFU"/>
    <property type="match status" value="1"/>
</dbReference>
<dbReference type="OMA" id="DKCIYYW"/>
<dbReference type="PROSITE" id="PS50294">
    <property type="entry name" value="WD_REPEATS_REGION"/>
    <property type="match status" value="1"/>
</dbReference>
<dbReference type="Gene3D" id="2.130.10.10">
    <property type="entry name" value="YVTN repeat-like/Quinoprotein amine dehydrogenase"/>
    <property type="match status" value="2"/>
</dbReference>
<dbReference type="PANTHER" id="PTHR19849:SF0">
    <property type="entry name" value="PHOSPHOLIPASE A-2-ACTIVATING PROTEIN"/>
    <property type="match status" value="1"/>
</dbReference>
<dbReference type="PROSITE" id="PS50082">
    <property type="entry name" value="WD_REPEATS_2"/>
    <property type="match status" value="2"/>
</dbReference>
<dbReference type="GO" id="GO:0010992">
    <property type="term" value="P:ubiquitin recycling"/>
    <property type="evidence" value="ECO:0007669"/>
    <property type="project" value="TreeGrafter"/>
</dbReference>
<dbReference type="InterPro" id="IPR036322">
    <property type="entry name" value="WD40_repeat_dom_sf"/>
</dbReference>
<feature type="repeat" description="WD" evidence="5">
    <location>
        <begin position="277"/>
        <end position="307"/>
    </location>
</feature>
<dbReference type="STRING" id="1284197.S8AA02"/>
<evidence type="ECO:0000256" key="1">
    <source>
        <dbReference type="ARBA" id="ARBA00004496"/>
    </source>
</evidence>
<dbReference type="CDD" id="cd00200">
    <property type="entry name" value="WD40"/>
    <property type="match status" value="1"/>
</dbReference>
<feature type="domain" description="PUL" evidence="8">
    <location>
        <begin position="543"/>
        <end position="818"/>
    </location>
</feature>
<dbReference type="InterPro" id="IPR015943">
    <property type="entry name" value="WD40/YVTN_repeat-like_dom_sf"/>
</dbReference>
<dbReference type="GO" id="GO:0005634">
    <property type="term" value="C:nucleus"/>
    <property type="evidence" value="ECO:0007669"/>
    <property type="project" value="TreeGrafter"/>
</dbReference>
<dbReference type="EMBL" id="AQGS01000598">
    <property type="protein sequence ID" value="EPS37886.1"/>
    <property type="molecule type" value="Genomic_DNA"/>
</dbReference>
<organism evidence="9 10">
    <name type="scientific">Dactylellina haptotyla (strain CBS 200.50)</name>
    <name type="common">Nematode-trapping fungus</name>
    <name type="synonym">Monacrosporium haptotylum</name>
    <dbReference type="NCBI Taxonomy" id="1284197"/>
    <lineage>
        <taxon>Eukaryota</taxon>
        <taxon>Fungi</taxon>
        <taxon>Dikarya</taxon>
        <taxon>Ascomycota</taxon>
        <taxon>Pezizomycotina</taxon>
        <taxon>Orbiliomycetes</taxon>
        <taxon>Orbiliales</taxon>
        <taxon>Orbiliaceae</taxon>
        <taxon>Dactylellina</taxon>
    </lineage>
</organism>
<dbReference type="InterPro" id="IPR013535">
    <property type="entry name" value="PUL_dom"/>
</dbReference>
<dbReference type="Pfam" id="PF00400">
    <property type="entry name" value="WD40"/>
    <property type="match status" value="5"/>
</dbReference>
<keyword evidence="3 5" id="KW-0853">WD repeat</keyword>
<protein>
    <recommendedName>
        <fullName evidence="11">Phospholipase A-2-activating protein</fullName>
    </recommendedName>
</protein>
<dbReference type="InterPro" id="IPR015155">
    <property type="entry name" value="PFU"/>
</dbReference>
<dbReference type="Gene3D" id="1.25.10.10">
    <property type="entry name" value="Leucine-rich Repeat Variant"/>
    <property type="match status" value="1"/>
</dbReference>
<dbReference type="OrthoDB" id="10265988at2759"/>
<dbReference type="Proteomes" id="UP000015100">
    <property type="component" value="Unassembled WGS sequence"/>
</dbReference>
<dbReference type="HOGENOM" id="CLU_011791_2_0_1"/>
<evidence type="ECO:0000256" key="3">
    <source>
        <dbReference type="ARBA" id="ARBA00022574"/>
    </source>
</evidence>
<dbReference type="GO" id="GO:0043130">
    <property type="term" value="F:ubiquitin binding"/>
    <property type="evidence" value="ECO:0007669"/>
    <property type="project" value="TreeGrafter"/>
</dbReference>
<evidence type="ECO:0000259" key="7">
    <source>
        <dbReference type="PROSITE" id="PS51394"/>
    </source>
</evidence>
<dbReference type="Pfam" id="PF08324">
    <property type="entry name" value="PUL"/>
    <property type="match status" value="1"/>
</dbReference>
<comment type="subcellular location">
    <subcellularLocation>
        <location evidence="1">Cytoplasm</location>
    </subcellularLocation>
</comment>
<evidence type="ECO:0000256" key="6">
    <source>
        <dbReference type="SAM" id="MobiDB-lite"/>
    </source>
</evidence>
<feature type="region of interest" description="Disordered" evidence="6">
    <location>
        <begin position="49"/>
        <end position="87"/>
    </location>
</feature>
<dbReference type="InterPro" id="IPR001680">
    <property type="entry name" value="WD40_rpt"/>
</dbReference>
<feature type="compositionally biased region" description="Low complexity" evidence="6">
    <location>
        <begin position="53"/>
        <end position="87"/>
    </location>
</feature>
<dbReference type="PROSITE" id="PS51396">
    <property type="entry name" value="PUL"/>
    <property type="match status" value="1"/>
</dbReference>
<feature type="domain" description="PFU" evidence="7">
    <location>
        <begin position="412"/>
        <end position="507"/>
    </location>
</feature>
<proteinExistence type="predicted"/>
<dbReference type="InterPro" id="IPR038122">
    <property type="entry name" value="PFU_sf"/>
</dbReference>
<evidence type="ECO:0000259" key="8">
    <source>
        <dbReference type="PROSITE" id="PS51396"/>
    </source>
</evidence>
<dbReference type="SUPFAM" id="SSF50978">
    <property type="entry name" value="WD40 repeat-like"/>
    <property type="match status" value="1"/>
</dbReference>
<dbReference type="Gene3D" id="3.10.20.870">
    <property type="entry name" value="PFU (PLAA family ubiquitin binding), C-terminal domain"/>
    <property type="match status" value="1"/>
</dbReference>
<evidence type="ECO:0008006" key="11">
    <source>
        <dbReference type="Google" id="ProtNLM"/>
    </source>
</evidence>
<sequence length="822" mass="89223">MSKDLPFKLSQTLVGHNEDVKGVVFADPTTIISCSRDATVRIWRPATDETKDATTATTIAGGDAMDTDPPAPTAPTEETTSEPPAATETATTINTGFTDTINSNAQGFVNCLAYMKPDADHKDGLIISAGQESLIDVRPPGHLGPDAAYLLIGHSGNVCSLDVHGTTIISGSWDQTAIVWKNWEKKYVLEGHTAAVWAVLAIGDDEFVTGCADGKVRWYRGDKMYRSVQAHNQPVRGMVRLGGEKEDADKEKGGFVTCANDGVIKSWSRDGQLIDTVYAHESYIYSIAVLPNGEWASCGEDRTLRIWRKSQCLQTISHPCLSVWCVAASSSGDLVTGASDGVLRVWSRDPDRQADEETLKAYSEAVANTTIAEETTSIDKESLPGMSALGRPGKYDGEKIHINNNGNVEAYQWSAGETTWEQVGVVAAAASSGRKVQYEGKDYDYVFDVDFEEGKPPLKLPYNASQNPWDAARIFLERNELPMTYLETTANFIVQNTKGTQIGTAQQQAPTGPDPYGIESRYRPGDELNTFNQEPVPPPKPPQVLPWKNYLDIATANLDTASKKIIETNTKILEAGDKEKSLNDEDLQNLKSLIGFLSKPSAPTSASAKSSAAVTGGLAVLVKIITEWEGSQKLAALDLLRVLARHSPAVALYPDDLLTVLTKAGCFEKGSVAPAVFGTRVLLNLFHHAEGLKYVSEKWEDILGLVSAAAEGSENKLLNISVDTLFLNYSVYFSKTNGEDPAVKLLSVVISRVERLLDPEALYRAMMTLGTLLTIGKKPFIEAKESFDTKKAVAVAVKKVGQDKEKRIVDLGVEIELLLAGK</sequence>
<name>S8AA02_DACHA</name>
<reference evidence="9 10" key="1">
    <citation type="journal article" date="2013" name="PLoS Genet.">
        <title>Genomic mechanisms accounting for the adaptation to parasitism in nematode-trapping fungi.</title>
        <authorList>
            <person name="Meerupati T."/>
            <person name="Andersson K.M."/>
            <person name="Friman E."/>
            <person name="Kumar D."/>
            <person name="Tunlid A."/>
            <person name="Ahren D."/>
        </authorList>
    </citation>
    <scope>NUCLEOTIDE SEQUENCE [LARGE SCALE GENOMIC DNA]</scope>
    <source>
        <strain evidence="9 10">CBS 200.50</strain>
    </source>
</reference>
<dbReference type="AlphaFoldDB" id="S8AA02"/>